<feature type="region of interest" description="Disordered" evidence="2">
    <location>
        <begin position="75"/>
        <end position="143"/>
    </location>
</feature>
<evidence type="ECO:0000256" key="2">
    <source>
        <dbReference type="SAM" id="MobiDB-lite"/>
    </source>
</evidence>
<proteinExistence type="inferred from homology"/>
<evidence type="ECO:0000256" key="1">
    <source>
        <dbReference type="ARBA" id="ARBA00006080"/>
    </source>
</evidence>
<evidence type="ECO:0008006" key="5">
    <source>
        <dbReference type="Google" id="ProtNLM"/>
    </source>
</evidence>
<evidence type="ECO:0000313" key="3">
    <source>
        <dbReference type="EMBL" id="KAL3794719.1"/>
    </source>
</evidence>
<dbReference type="Pfam" id="PF08700">
    <property type="entry name" value="VPS51_Exo84_N"/>
    <property type="match status" value="1"/>
</dbReference>
<comment type="similarity">
    <text evidence="1">Belongs to the VPS51 family.</text>
</comment>
<feature type="compositionally biased region" description="Acidic residues" evidence="2">
    <location>
        <begin position="87"/>
        <end position="99"/>
    </location>
</feature>
<feature type="compositionally biased region" description="Low complexity" evidence="2">
    <location>
        <begin position="126"/>
        <end position="137"/>
    </location>
</feature>
<feature type="compositionally biased region" description="Gly residues" evidence="2">
    <location>
        <begin position="42"/>
        <end position="54"/>
    </location>
</feature>
<reference evidence="3 4" key="1">
    <citation type="submission" date="2024-10" db="EMBL/GenBank/DDBJ databases">
        <title>Updated reference genomes for cyclostephanoid diatoms.</title>
        <authorList>
            <person name="Roberts W.R."/>
            <person name="Alverson A.J."/>
        </authorList>
    </citation>
    <scope>NUCLEOTIDE SEQUENCE [LARGE SCALE GENOMIC DNA]</scope>
    <source>
        <strain evidence="3 4">AJA276-08</strain>
    </source>
</reference>
<dbReference type="PANTHER" id="PTHR15954">
    <property type="entry name" value="VACUOLAR PROTEIN SORTING-ASSOCIATED PROTEIN 51 HOMOLOG"/>
    <property type="match status" value="1"/>
</dbReference>
<dbReference type="InterPro" id="IPR014812">
    <property type="entry name" value="Vps51"/>
</dbReference>
<sequence length="1123" mass="122632">MVRYDRTHRRFAMNTDNDDASFHSRSSCSSSFSSDDDFLTSAGGGKGGGKGGSGNTTHLDREALVRKKLLESFYGASQTPGGANNGDDADGNDDGDPDCGQESANEGKASNGANDGKVPNSSLDSTGLQHQQLQTTLNPSEIPLPFTATKSDLDSPNFHPKSHTLSHIAHSTMHTLLETNERLALDIRTLDSTMQTLVYENYSKFIDATDAIKSIGTNVSNVSGDNQNGLDRLRLGMDRIQSASSRSEELLRDSRDAVAEKLRIQRLLTRLDALLSLPQTLRTYIRQAKYGMAVQSHMSATEILGRHSAGFESLRSIELECGSILKELVDDLKEKLLGWNGGGGESDFGGGGIGDSYSLDVTVQSPKSIAEIFECARTLLMLNPTQFSPGLERFQCQSLALAACGRFLRERLVEGHATITTSATGEMSAESSQIFPGKQNVDNASSDYKQSMHEIASELPLTFLDGILESTTLYGVSFEASAQSADNDDAGKEMLRTFVSANFDIFISHVRALLIQRSEPKNIVGNKIPVRVRGDEEEESKDDANFRQLSFALSHLLRSVRELASGLALPEVGLDVSVASTLVDQTVELAEILVRRRVSMKFNKLRSVVVTECLAPLVKEVVQPGKRDDVKGGEITKEDNSLVEIIQLASVALSDGLQMADDLIRALLQRSYLAGASLPGVLAPVDSAVVKLAVQKSSKSFGLWLAAALEHLVGCEPSFQDKFLLEVFDEESDEDNGAHQRQKIIIPQLESEEGNGDGPRWACSSMNSTSFSEPPNRGETFSLLVELLVQLNNGTSERAYSSFLLAICEMCRLAERSMANTLNQSIQSAMEEDARVADSAKTLFGDTINPHRKGKDGLDSDQILSKRFQLAASRSLAMYVMNRGAYAASELCTEMFRLSDARDPYAIPSGPREVCLNVFEIAKASCEDCISIVGGDLFVAPVAPFPDEMEYVDIFGDHLMGAGGGGGGGSGATSGLQLDVERMFIEKTQVYPHSLDRLDFTRNSVISGILHIALSALLECVRSSVFSSFGFRQMKVDAVFLRYIIPHYVKDEFGTPEQNACSCLFNTIDNIMRKAGQRCFDHEVTNDDDYYDVEKDEIFTPYQLVQRFCEAKMMNRVAFSSTV</sequence>
<dbReference type="Proteomes" id="UP001530315">
    <property type="component" value="Unassembled WGS sequence"/>
</dbReference>
<dbReference type="PANTHER" id="PTHR15954:SF4">
    <property type="entry name" value="VACUOLAR PROTEIN SORTING-ASSOCIATED PROTEIN 51 HOMOLOG"/>
    <property type="match status" value="1"/>
</dbReference>
<dbReference type="AlphaFoldDB" id="A0ABD3Q456"/>
<feature type="compositionally biased region" description="Low complexity" evidence="2">
    <location>
        <begin position="23"/>
        <end position="33"/>
    </location>
</feature>
<feature type="region of interest" description="Disordered" evidence="2">
    <location>
        <begin position="16"/>
        <end position="58"/>
    </location>
</feature>
<name>A0ABD3Q456_9STRA</name>
<organism evidence="3 4">
    <name type="scientific">Stephanodiscus triporus</name>
    <dbReference type="NCBI Taxonomy" id="2934178"/>
    <lineage>
        <taxon>Eukaryota</taxon>
        <taxon>Sar</taxon>
        <taxon>Stramenopiles</taxon>
        <taxon>Ochrophyta</taxon>
        <taxon>Bacillariophyta</taxon>
        <taxon>Coscinodiscophyceae</taxon>
        <taxon>Thalassiosirophycidae</taxon>
        <taxon>Stephanodiscales</taxon>
        <taxon>Stephanodiscaceae</taxon>
        <taxon>Stephanodiscus</taxon>
    </lineage>
</organism>
<dbReference type="EMBL" id="JALLAZ020000455">
    <property type="protein sequence ID" value="KAL3794719.1"/>
    <property type="molecule type" value="Genomic_DNA"/>
</dbReference>
<comment type="caution">
    <text evidence="3">The sequence shown here is derived from an EMBL/GenBank/DDBJ whole genome shotgun (WGS) entry which is preliminary data.</text>
</comment>
<keyword evidence="4" id="KW-1185">Reference proteome</keyword>
<evidence type="ECO:0000313" key="4">
    <source>
        <dbReference type="Proteomes" id="UP001530315"/>
    </source>
</evidence>
<accession>A0ABD3Q456</accession>
<gene>
    <name evidence="3" type="ORF">ACHAW5_003728</name>
</gene>
<protein>
    <recommendedName>
        <fullName evidence="5">Vacuolar protein sorting-associated protein 51 homolog</fullName>
    </recommendedName>
</protein>